<keyword evidence="2" id="KW-1185">Reference proteome</keyword>
<evidence type="ECO:0000313" key="1">
    <source>
        <dbReference type="EMBL" id="VDK26268.1"/>
    </source>
</evidence>
<name>A0A0M3JET2_ANISI</name>
<dbReference type="Gene3D" id="2.60.40.1180">
    <property type="entry name" value="Golgi alpha-mannosidase II"/>
    <property type="match status" value="1"/>
</dbReference>
<gene>
    <name evidence="1" type="ORF">ASIM_LOCUS5919</name>
</gene>
<organism evidence="3">
    <name type="scientific">Anisakis simplex</name>
    <name type="common">Herring worm</name>
    <dbReference type="NCBI Taxonomy" id="6269"/>
    <lineage>
        <taxon>Eukaryota</taxon>
        <taxon>Metazoa</taxon>
        <taxon>Ecdysozoa</taxon>
        <taxon>Nematoda</taxon>
        <taxon>Chromadorea</taxon>
        <taxon>Rhabditida</taxon>
        <taxon>Spirurina</taxon>
        <taxon>Ascaridomorpha</taxon>
        <taxon>Ascaridoidea</taxon>
        <taxon>Anisakidae</taxon>
        <taxon>Anisakis</taxon>
        <taxon>Anisakis simplex complex</taxon>
    </lineage>
</organism>
<dbReference type="EMBL" id="UYRR01012234">
    <property type="protein sequence ID" value="VDK26268.1"/>
    <property type="molecule type" value="Genomic_DNA"/>
</dbReference>
<dbReference type="InterPro" id="IPR013780">
    <property type="entry name" value="Glyco_hydro_b"/>
</dbReference>
<evidence type="ECO:0000313" key="3">
    <source>
        <dbReference type="WBParaSite" id="ASIM_0000613001-mRNA-1"/>
    </source>
</evidence>
<evidence type="ECO:0000313" key="2">
    <source>
        <dbReference type="Proteomes" id="UP000267096"/>
    </source>
</evidence>
<dbReference type="AlphaFoldDB" id="A0A0M3JET2"/>
<protein>
    <submittedName>
        <fullName evidence="3">Cold-shock protein</fullName>
    </submittedName>
</protein>
<proteinExistence type="predicted"/>
<accession>A0A0M3JET2</accession>
<sequence length="67" mass="7739">MLTYERICWIAEDGKSSGKLIVDDGESIMDFDANEYYELDIDFSMNAMHSKLELSLVRKKASFLRVV</sequence>
<dbReference type="Proteomes" id="UP000267096">
    <property type="component" value="Unassembled WGS sequence"/>
</dbReference>
<dbReference type="WBParaSite" id="ASIM_0000613001-mRNA-1">
    <property type="protein sequence ID" value="ASIM_0000613001-mRNA-1"/>
    <property type="gene ID" value="ASIM_0000613001"/>
</dbReference>
<reference evidence="3" key="1">
    <citation type="submission" date="2017-02" db="UniProtKB">
        <authorList>
            <consortium name="WormBaseParasite"/>
        </authorList>
    </citation>
    <scope>IDENTIFICATION</scope>
</reference>
<reference evidence="1 2" key="2">
    <citation type="submission" date="2018-11" db="EMBL/GenBank/DDBJ databases">
        <authorList>
            <consortium name="Pathogen Informatics"/>
        </authorList>
    </citation>
    <scope>NUCLEOTIDE SEQUENCE [LARGE SCALE GENOMIC DNA]</scope>
</reference>